<proteinExistence type="predicted"/>
<dbReference type="EMBL" id="JAJFZQ010000005">
    <property type="protein sequence ID" value="MCC3266272.1"/>
    <property type="molecule type" value="Genomic_DNA"/>
</dbReference>
<dbReference type="InterPro" id="IPR036188">
    <property type="entry name" value="FAD/NAD-bd_sf"/>
</dbReference>
<organism evidence="1 2">
    <name type="scientific">Arthrobacter gengyunqii</name>
    <dbReference type="NCBI Taxonomy" id="2886940"/>
    <lineage>
        <taxon>Bacteria</taxon>
        <taxon>Bacillati</taxon>
        <taxon>Actinomycetota</taxon>
        <taxon>Actinomycetes</taxon>
        <taxon>Micrococcales</taxon>
        <taxon>Micrococcaceae</taxon>
        <taxon>Arthrobacter</taxon>
    </lineage>
</organism>
<evidence type="ECO:0000313" key="1">
    <source>
        <dbReference type="EMBL" id="MCC3266272.1"/>
    </source>
</evidence>
<protein>
    <submittedName>
        <fullName evidence="1">FAD-binding protein</fullName>
    </submittedName>
</protein>
<evidence type="ECO:0000313" key="2">
    <source>
        <dbReference type="Proteomes" id="UP001139168"/>
    </source>
</evidence>
<dbReference type="SUPFAM" id="SSF51905">
    <property type="entry name" value="FAD/NAD(P)-binding domain"/>
    <property type="match status" value="1"/>
</dbReference>
<comment type="caution">
    <text evidence="1">The sequence shown here is derived from an EMBL/GenBank/DDBJ whole genome shotgun (WGS) entry which is preliminary data.</text>
</comment>
<dbReference type="RefSeq" id="WP_227891063.1">
    <property type="nucleotide sequence ID" value="NZ_JAJFZQ010000005.1"/>
</dbReference>
<dbReference type="Gene3D" id="3.50.50.60">
    <property type="entry name" value="FAD/NAD(P)-binding domain"/>
    <property type="match status" value="1"/>
</dbReference>
<name>A0ABS8GHZ5_9MICC</name>
<gene>
    <name evidence="1" type="ORF">LJ752_09470</name>
</gene>
<dbReference type="Proteomes" id="UP001139168">
    <property type="component" value="Unassembled WGS sequence"/>
</dbReference>
<sequence length="217" mass="22342">MVETAARRVNGTANTVLPEAGIHTEVTTAVVIGSGLTGLAVVSELNRRGVESVVLDGLQHDSQPVHVPVPDAAGLPERAELLRLLHGYATGHSLDIRRGTAVQAVGLLRGSKIPAPVTRAAVKWAVHTPGGLLLADAVVLAGCGRPAVLKLLRSLGFTAGTERRRALRSAGLYLVGAGEAVTSPTRELVRQAKRAGQEVAQRGAAFDLGSGVRAGSA</sequence>
<reference evidence="1" key="1">
    <citation type="submission" date="2021-10" db="EMBL/GenBank/DDBJ databases">
        <title>Novel species in genus Arthrobacter.</title>
        <authorList>
            <person name="Liu Y."/>
        </authorList>
    </citation>
    <scope>NUCLEOTIDE SEQUENCE</scope>
    <source>
        <strain evidence="1">Zg-Y786</strain>
    </source>
</reference>
<accession>A0ABS8GHZ5</accession>
<keyword evidence="2" id="KW-1185">Reference proteome</keyword>